<dbReference type="PANTHER" id="PTHR24372:SF82">
    <property type="entry name" value="RICKETS"/>
    <property type="match status" value="1"/>
</dbReference>
<dbReference type="InterPro" id="IPR002131">
    <property type="entry name" value="Gphrmn_rcpt_fam"/>
</dbReference>
<dbReference type="SMART" id="SM00369">
    <property type="entry name" value="LRR_TYP"/>
    <property type="match status" value="13"/>
</dbReference>
<comment type="subcellular location">
    <subcellularLocation>
        <location evidence="1">Cell membrane</location>
        <topology evidence="1">Multi-pass membrane protein</topology>
    </subcellularLocation>
</comment>
<dbReference type="PANTHER" id="PTHR24372">
    <property type="entry name" value="GLYCOPROTEIN HORMONE RECEPTOR"/>
    <property type="match status" value="1"/>
</dbReference>
<dbReference type="SUPFAM" id="SSF52058">
    <property type="entry name" value="L domain-like"/>
    <property type="match status" value="2"/>
</dbReference>
<feature type="transmembrane region" description="Helical" evidence="13">
    <location>
        <begin position="782"/>
        <end position="805"/>
    </location>
</feature>
<keyword evidence="5 13" id="KW-0812">Transmembrane</keyword>
<dbReference type="GO" id="GO:0008528">
    <property type="term" value="F:G protein-coupled peptide receptor activity"/>
    <property type="evidence" value="ECO:0000318"/>
    <property type="project" value="GO_Central"/>
</dbReference>
<dbReference type="Pfam" id="PF13855">
    <property type="entry name" value="LRR_8"/>
    <property type="match status" value="5"/>
</dbReference>
<evidence type="ECO:0000313" key="16">
    <source>
        <dbReference type="Proteomes" id="UP000007266"/>
    </source>
</evidence>
<feature type="region of interest" description="Disordered" evidence="12">
    <location>
        <begin position="1003"/>
        <end position="1066"/>
    </location>
</feature>
<keyword evidence="11" id="KW-0807">Transducer</keyword>
<feature type="region of interest" description="Disordered" evidence="12">
    <location>
        <begin position="954"/>
        <end position="985"/>
    </location>
</feature>
<dbReference type="PROSITE" id="PS51450">
    <property type="entry name" value="LRR"/>
    <property type="match status" value="3"/>
</dbReference>
<feature type="transmembrane region" description="Helical" evidence="13">
    <location>
        <begin position="737"/>
        <end position="761"/>
    </location>
</feature>
<comment type="similarity">
    <text evidence="2">Belongs to the G-protein coupled receptor 1 family.</text>
</comment>
<evidence type="ECO:0000256" key="9">
    <source>
        <dbReference type="ARBA" id="ARBA00023136"/>
    </source>
</evidence>
<dbReference type="FunFam" id="3.80.10.10:FF:002513">
    <property type="entry name" value="Leucine-rich repeat-containing G-protein coupled receptor 5-like Protein"/>
    <property type="match status" value="1"/>
</dbReference>
<evidence type="ECO:0000256" key="1">
    <source>
        <dbReference type="ARBA" id="ARBA00004651"/>
    </source>
</evidence>
<feature type="compositionally biased region" description="Polar residues" evidence="12">
    <location>
        <begin position="868"/>
        <end position="884"/>
    </location>
</feature>
<sequence>MVVITQFYHESARGYPKIRPQEFQRDLTSNNITALNETSLSHYTHMEELTLSENKLESIHPKSFAKNVQLKRLLLQGCALSEIPVEVLRPLSKLQTLHLGNNEIWKLDGTTFQQVPALRSLRLDGNRLRGVPSEALSSLLHLEVLNIGNNLINALPPAAFPSLDKLVVLLMKRNQISEIAEEAFANLTSLKVLELDDNFLTEIPAAVTKLAKLQELSISGNRIKYIRGGLLQKTPALALLELKGNPLTGVDAHAFSFLPRLRKLILSEARELSTFPNLNGTTALEILRLDRAGISSVPSTLCTTCPRLKSLDLKSNKLKTIPDLNDCREMRVLDLASNHIRTLENRPFRGMYQMHDLLLAHNEIQYIPQDAFYNLSRLQVLNLEDNQISFIHPDAFLPISKIEDLNLGQNVFPHLPSAGLERLLHLKTFNNPNLREFPPPEEFPRIQTLVLAYAYHCCAFLPLIPSNPPPKAKDFIVFPDIEDIDMNMWNSSLNDYWPSQQNLSHKFGKKFETIWENLRSDFTYPGNFPSYMEEYAEEEAQRVAGGDGPPGKIQCLPLPGPFLPCQDLFDWWTLRCGVWIVFLCAMLGNGTVVFVLIFSRGKMDVPRFLVCNLAAADFFMGIYLGFLAVVDASTLGEFRMYAIPWQMSAGCQLSGFLGVLSSELSVYTLAVITLERNYAITHAMHLNKRLSLKHAGYIMICGWSFAIVMGLLPLFSVSDYRKFAVCLPFETKDAASLTYVVFLMFINGVAFLILMGCYLKMYCAIRGSQAWNSNDSRIAKRMALLVFTDFLCWSPIAFFSLTAAFGLQLISLEQAKVFTVFVLPLNSCCNPFLYAILTKQFKKDCVMICKAIEESRVTRGIGRCRHSSNFSNRQTPANTNSLADRSSRENQNHVPTCTCNVKLLGERSAPPPRTDRKTRTREWLLSKARWLLCVRRQPRHRPRSDQYTYQIAEIQQKQHKRASSVSSSENFSSSRSDSWRHNHHCGIPLRLLDPKRRASSWLVTRKTSQDSNLSSSRNDSSGSATTASTSTWRMSRSSASSEPNRIRAKPRLTRQSAIQDEADLPGSPGRLTVRFLTTIPSAAETSMQMEDEQPAILVSPSKEREGPLYAILHSQPVTPARRQSIVTLHPPETIHNSSQPSEAGPSR</sequence>
<dbReference type="GO" id="GO:0009755">
    <property type="term" value="P:hormone-mediated signaling pathway"/>
    <property type="evidence" value="ECO:0000318"/>
    <property type="project" value="GO_Central"/>
</dbReference>
<keyword evidence="4" id="KW-0433">Leucine-rich repeat</keyword>
<keyword evidence="16" id="KW-1185">Reference proteome</keyword>
<dbReference type="InterPro" id="IPR003591">
    <property type="entry name" value="Leu-rich_rpt_typical-subtyp"/>
</dbReference>
<dbReference type="GO" id="GO:0005886">
    <property type="term" value="C:plasma membrane"/>
    <property type="evidence" value="ECO:0000318"/>
    <property type="project" value="GO_Central"/>
</dbReference>
<dbReference type="InterPro" id="IPR000276">
    <property type="entry name" value="GPCR_Rhodpsn"/>
</dbReference>
<feature type="transmembrane region" description="Helical" evidence="13">
    <location>
        <begin position="817"/>
        <end position="837"/>
    </location>
</feature>
<evidence type="ECO:0000256" key="12">
    <source>
        <dbReference type="SAM" id="MobiDB-lite"/>
    </source>
</evidence>
<dbReference type="EMBL" id="KQ971338">
    <property type="protein sequence ID" value="EFA02891.2"/>
    <property type="molecule type" value="Genomic_DNA"/>
</dbReference>
<feature type="region of interest" description="Disordered" evidence="12">
    <location>
        <begin position="868"/>
        <end position="893"/>
    </location>
</feature>
<keyword evidence="3" id="KW-1003">Cell membrane</keyword>
<dbReference type="InterPro" id="IPR001611">
    <property type="entry name" value="Leu-rich_rpt"/>
</dbReference>
<gene>
    <name evidence="15" type="primary">GLEAN_08163</name>
    <name evidence="15" type="ORF">TcasGA2_TC008163</name>
</gene>
<dbReference type="AlphaFoldDB" id="D2A057"/>
<evidence type="ECO:0000256" key="10">
    <source>
        <dbReference type="ARBA" id="ARBA00023170"/>
    </source>
</evidence>
<keyword evidence="9 13" id="KW-0472">Membrane</keyword>
<dbReference type="Gene3D" id="3.80.10.10">
    <property type="entry name" value="Ribonuclease Inhibitor"/>
    <property type="match status" value="3"/>
</dbReference>
<dbReference type="Proteomes" id="UP000007266">
    <property type="component" value="Linkage group 4"/>
</dbReference>
<dbReference type="Gene3D" id="1.20.1070.10">
    <property type="entry name" value="Rhodopsin 7-helix transmembrane proteins"/>
    <property type="match status" value="1"/>
</dbReference>
<dbReference type="FunCoup" id="D2A057">
    <property type="interactions" value="75"/>
</dbReference>
<dbReference type="SMART" id="SM00364">
    <property type="entry name" value="LRR_BAC"/>
    <property type="match status" value="4"/>
</dbReference>
<evidence type="ECO:0000256" key="8">
    <source>
        <dbReference type="ARBA" id="ARBA00023040"/>
    </source>
</evidence>
<accession>D2A057</accession>
<evidence type="ECO:0000256" key="11">
    <source>
        <dbReference type="ARBA" id="ARBA00023224"/>
    </source>
</evidence>
<dbReference type="CDD" id="cd15136">
    <property type="entry name" value="7tmA_Glyco_hormone_R"/>
    <property type="match status" value="1"/>
</dbReference>
<dbReference type="InParanoid" id="D2A057"/>
<feature type="compositionally biased region" description="Low complexity" evidence="12">
    <location>
        <begin position="963"/>
        <end position="976"/>
    </location>
</feature>
<dbReference type="Pfam" id="PF00001">
    <property type="entry name" value="7tm_1"/>
    <property type="match status" value="1"/>
</dbReference>
<reference evidence="15 16" key="2">
    <citation type="journal article" date="2010" name="Nucleic Acids Res.">
        <title>BeetleBase in 2010: revisions to provide comprehensive genomic information for Tribolium castaneum.</title>
        <authorList>
            <person name="Kim H.S."/>
            <person name="Murphy T."/>
            <person name="Xia J."/>
            <person name="Caragea D."/>
            <person name="Park Y."/>
            <person name="Beeman R.W."/>
            <person name="Lorenzen M.D."/>
            <person name="Butcher S."/>
            <person name="Manak J.R."/>
            <person name="Brown S.J."/>
        </authorList>
    </citation>
    <scope>GENOME REANNOTATION</scope>
    <source>
        <strain evidence="15 16">Georgia GA2</strain>
    </source>
</reference>
<dbReference type="PRINTS" id="PR00237">
    <property type="entry name" value="GPCRRHODOPSN"/>
</dbReference>
<proteinExistence type="inferred from homology"/>
<dbReference type="SMART" id="SM00365">
    <property type="entry name" value="LRR_SD22"/>
    <property type="match status" value="6"/>
</dbReference>
<feature type="region of interest" description="Disordered" evidence="12">
    <location>
        <begin position="1113"/>
        <end position="1147"/>
    </location>
</feature>
<organism evidence="15 16">
    <name type="scientific">Tribolium castaneum</name>
    <name type="common">Red flour beetle</name>
    <dbReference type="NCBI Taxonomy" id="7070"/>
    <lineage>
        <taxon>Eukaryota</taxon>
        <taxon>Metazoa</taxon>
        <taxon>Ecdysozoa</taxon>
        <taxon>Arthropoda</taxon>
        <taxon>Hexapoda</taxon>
        <taxon>Insecta</taxon>
        <taxon>Pterygota</taxon>
        <taxon>Neoptera</taxon>
        <taxon>Endopterygota</taxon>
        <taxon>Coleoptera</taxon>
        <taxon>Polyphaga</taxon>
        <taxon>Cucujiformia</taxon>
        <taxon>Tenebrionidae</taxon>
        <taxon>Tenebrionidae incertae sedis</taxon>
        <taxon>Tribolium</taxon>
    </lineage>
</organism>
<dbReference type="STRING" id="7070.D2A057"/>
<feature type="compositionally biased region" description="Low complexity" evidence="12">
    <location>
        <begin position="1009"/>
        <end position="1041"/>
    </location>
</feature>
<dbReference type="PRINTS" id="PR00373">
    <property type="entry name" value="GLYCHORMONER"/>
</dbReference>
<keyword evidence="6" id="KW-0677">Repeat</keyword>
<keyword evidence="7 13" id="KW-1133">Transmembrane helix</keyword>
<feature type="transmembrane region" description="Helical" evidence="13">
    <location>
        <begin position="695"/>
        <end position="717"/>
    </location>
</feature>
<evidence type="ECO:0000256" key="3">
    <source>
        <dbReference type="ARBA" id="ARBA00022475"/>
    </source>
</evidence>
<dbReference type="InterPro" id="IPR032675">
    <property type="entry name" value="LRR_dom_sf"/>
</dbReference>
<feature type="transmembrane region" description="Helical" evidence="13">
    <location>
        <begin position="610"/>
        <end position="633"/>
    </location>
</feature>
<dbReference type="GO" id="GO:0007189">
    <property type="term" value="P:adenylate cyclase-activating G protein-coupled receptor signaling pathway"/>
    <property type="evidence" value="ECO:0000318"/>
    <property type="project" value="GO_Central"/>
</dbReference>
<dbReference type="InterPro" id="IPR017452">
    <property type="entry name" value="GPCR_Rhodpsn_7TM"/>
</dbReference>
<evidence type="ECO:0000256" key="5">
    <source>
        <dbReference type="ARBA" id="ARBA00022692"/>
    </source>
</evidence>
<name>D2A057_TRICA</name>
<evidence type="ECO:0000256" key="7">
    <source>
        <dbReference type="ARBA" id="ARBA00022989"/>
    </source>
</evidence>
<dbReference type="PROSITE" id="PS50262">
    <property type="entry name" value="G_PROTEIN_RECEP_F1_2"/>
    <property type="match status" value="1"/>
</dbReference>
<protein>
    <submittedName>
        <fullName evidence="15">Leucine-rich repeat-containing G-protein coupled receptor 5-like Protein</fullName>
    </submittedName>
</protein>
<evidence type="ECO:0000313" key="15">
    <source>
        <dbReference type="EMBL" id="EFA02891.2"/>
    </source>
</evidence>
<feature type="domain" description="G-protein coupled receptors family 1 profile" evidence="14">
    <location>
        <begin position="588"/>
        <end position="834"/>
    </location>
</feature>
<dbReference type="GO" id="GO:0016500">
    <property type="term" value="F:protein-hormone receptor activity"/>
    <property type="evidence" value="ECO:0007669"/>
    <property type="project" value="InterPro"/>
</dbReference>
<dbReference type="SUPFAM" id="SSF81321">
    <property type="entry name" value="Family A G protein-coupled receptor-like"/>
    <property type="match status" value="1"/>
</dbReference>
<keyword evidence="8" id="KW-0297">G-protein coupled receptor</keyword>
<reference evidence="15 16" key="1">
    <citation type="journal article" date="2008" name="Nature">
        <title>The genome of the model beetle and pest Tribolium castaneum.</title>
        <authorList>
            <consortium name="Tribolium Genome Sequencing Consortium"/>
            <person name="Richards S."/>
            <person name="Gibbs R.A."/>
            <person name="Weinstock G.M."/>
            <person name="Brown S.J."/>
            <person name="Denell R."/>
            <person name="Beeman R.W."/>
            <person name="Gibbs R."/>
            <person name="Beeman R.W."/>
            <person name="Brown S.J."/>
            <person name="Bucher G."/>
            <person name="Friedrich M."/>
            <person name="Grimmelikhuijzen C.J."/>
            <person name="Klingler M."/>
            <person name="Lorenzen M."/>
            <person name="Richards S."/>
            <person name="Roth S."/>
            <person name="Schroder R."/>
            <person name="Tautz D."/>
            <person name="Zdobnov E.M."/>
            <person name="Muzny D."/>
            <person name="Gibbs R.A."/>
            <person name="Weinstock G.M."/>
            <person name="Attaway T."/>
            <person name="Bell S."/>
            <person name="Buhay C.J."/>
            <person name="Chandrabose M.N."/>
            <person name="Chavez D."/>
            <person name="Clerk-Blankenburg K.P."/>
            <person name="Cree A."/>
            <person name="Dao M."/>
            <person name="Davis C."/>
            <person name="Chacko J."/>
            <person name="Dinh H."/>
            <person name="Dugan-Rocha S."/>
            <person name="Fowler G."/>
            <person name="Garner T.T."/>
            <person name="Garnes J."/>
            <person name="Gnirke A."/>
            <person name="Hawes A."/>
            <person name="Hernandez J."/>
            <person name="Hines S."/>
            <person name="Holder M."/>
            <person name="Hume J."/>
            <person name="Jhangiani S.N."/>
            <person name="Joshi V."/>
            <person name="Khan Z.M."/>
            <person name="Jackson L."/>
            <person name="Kovar C."/>
            <person name="Kowis A."/>
            <person name="Lee S."/>
            <person name="Lewis L.R."/>
            <person name="Margolis J."/>
            <person name="Morgan M."/>
            <person name="Nazareth L.V."/>
            <person name="Nguyen N."/>
            <person name="Okwuonu G."/>
            <person name="Parker D."/>
            <person name="Richards S."/>
            <person name="Ruiz S.J."/>
            <person name="Santibanez J."/>
            <person name="Savard J."/>
            <person name="Scherer S.E."/>
            <person name="Schneider B."/>
            <person name="Sodergren E."/>
            <person name="Tautz D."/>
            <person name="Vattahil S."/>
            <person name="Villasana D."/>
            <person name="White C.S."/>
            <person name="Wright R."/>
            <person name="Park Y."/>
            <person name="Beeman R.W."/>
            <person name="Lord J."/>
            <person name="Oppert B."/>
            <person name="Lorenzen M."/>
            <person name="Brown S."/>
            <person name="Wang L."/>
            <person name="Savard J."/>
            <person name="Tautz D."/>
            <person name="Richards S."/>
            <person name="Weinstock G."/>
            <person name="Gibbs R.A."/>
            <person name="Liu Y."/>
            <person name="Worley K."/>
            <person name="Weinstock G."/>
            <person name="Elsik C.G."/>
            <person name="Reese J.T."/>
            <person name="Elhaik E."/>
            <person name="Landan G."/>
            <person name="Graur D."/>
            <person name="Arensburger P."/>
            <person name="Atkinson P."/>
            <person name="Beeman R.W."/>
            <person name="Beidler J."/>
            <person name="Brown S.J."/>
            <person name="Demuth J.P."/>
            <person name="Drury D.W."/>
            <person name="Du Y.Z."/>
            <person name="Fujiwara H."/>
            <person name="Lorenzen M."/>
            <person name="Maselli V."/>
            <person name="Osanai M."/>
            <person name="Park Y."/>
            <person name="Robertson H.M."/>
            <person name="Tu Z."/>
            <person name="Wang J.J."/>
            <person name="Wang S."/>
            <person name="Richards S."/>
            <person name="Song H."/>
            <person name="Zhang L."/>
            <person name="Sodergren E."/>
            <person name="Werner D."/>
            <person name="Stanke M."/>
            <person name="Morgenstern B."/>
            <person name="Solovyev V."/>
            <person name="Kosarev P."/>
            <person name="Brown G."/>
            <person name="Chen H.C."/>
            <person name="Ermolaeva O."/>
            <person name="Hlavina W."/>
            <person name="Kapustin Y."/>
            <person name="Kiryutin B."/>
            <person name="Kitts P."/>
            <person name="Maglott D."/>
            <person name="Pruitt K."/>
            <person name="Sapojnikov V."/>
            <person name="Souvorov A."/>
            <person name="Mackey A.J."/>
            <person name="Waterhouse R.M."/>
            <person name="Wyder S."/>
            <person name="Zdobnov E.M."/>
            <person name="Zdobnov E.M."/>
            <person name="Wyder S."/>
            <person name="Kriventseva E.V."/>
            <person name="Kadowaki T."/>
            <person name="Bork P."/>
            <person name="Aranda M."/>
            <person name="Bao R."/>
            <person name="Beermann A."/>
            <person name="Berns N."/>
            <person name="Bolognesi R."/>
            <person name="Bonneton F."/>
            <person name="Bopp D."/>
            <person name="Brown S.J."/>
            <person name="Bucher G."/>
            <person name="Butts T."/>
            <person name="Chaumot A."/>
            <person name="Denell R.E."/>
            <person name="Ferrier D.E."/>
            <person name="Friedrich M."/>
            <person name="Gordon C.M."/>
            <person name="Jindra M."/>
            <person name="Klingler M."/>
            <person name="Lan Q."/>
            <person name="Lattorff H.M."/>
            <person name="Laudet V."/>
            <person name="von Levetsow C."/>
            <person name="Liu Z."/>
            <person name="Lutz R."/>
            <person name="Lynch J.A."/>
            <person name="da Fonseca R.N."/>
            <person name="Posnien N."/>
            <person name="Reuter R."/>
            <person name="Roth S."/>
            <person name="Savard J."/>
            <person name="Schinko J.B."/>
            <person name="Schmitt C."/>
            <person name="Schoppmeier M."/>
            <person name="Schroder R."/>
            <person name="Shippy T.D."/>
            <person name="Simonnet F."/>
            <person name="Marques-Souza H."/>
            <person name="Tautz D."/>
            <person name="Tomoyasu Y."/>
            <person name="Trauner J."/>
            <person name="Van der Zee M."/>
            <person name="Vervoort M."/>
            <person name="Wittkopp N."/>
            <person name="Wimmer E.A."/>
            <person name="Yang X."/>
            <person name="Jones A.K."/>
            <person name="Sattelle D.B."/>
            <person name="Ebert P.R."/>
            <person name="Nelson D."/>
            <person name="Scott J.G."/>
            <person name="Beeman R.W."/>
            <person name="Muthukrishnan S."/>
            <person name="Kramer K.J."/>
            <person name="Arakane Y."/>
            <person name="Beeman R.W."/>
            <person name="Zhu Q."/>
            <person name="Hogenkamp D."/>
            <person name="Dixit R."/>
            <person name="Oppert B."/>
            <person name="Jiang H."/>
            <person name="Zou Z."/>
            <person name="Marshall J."/>
            <person name="Elpidina E."/>
            <person name="Vinokurov K."/>
            <person name="Oppert C."/>
            <person name="Zou Z."/>
            <person name="Evans J."/>
            <person name="Lu Z."/>
            <person name="Zhao P."/>
            <person name="Sumathipala N."/>
            <person name="Altincicek B."/>
            <person name="Vilcinskas A."/>
            <person name="Williams M."/>
            <person name="Hultmark D."/>
            <person name="Hetru C."/>
            <person name="Jiang H."/>
            <person name="Grimmelikhuijzen C.J."/>
            <person name="Hauser F."/>
            <person name="Cazzamali G."/>
            <person name="Williamson M."/>
            <person name="Park Y."/>
            <person name="Li B."/>
            <person name="Tanaka Y."/>
            <person name="Predel R."/>
            <person name="Neupert S."/>
            <person name="Schachtner J."/>
            <person name="Verleyen P."/>
            <person name="Raible F."/>
            <person name="Bork P."/>
            <person name="Friedrich M."/>
            <person name="Walden K.K."/>
            <person name="Robertson H.M."/>
            <person name="Angeli S."/>
            <person name="Foret S."/>
            <person name="Bucher G."/>
            <person name="Schuetz S."/>
            <person name="Maleszka R."/>
            <person name="Wimmer E.A."/>
            <person name="Beeman R.W."/>
            <person name="Lorenzen M."/>
            <person name="Tomoyasu Y."/>
            <person name="Miller S.C."/>
            <person name="Grossmann D."/>
            <person name="Bucher G."/>
        </authorList>
    </citation>
    <scope>NUCLEOTIDE SEQUENCE [LARGE SCALE GENOMIC DNA]</scope>
    <source>
        <strain evidence="15 16">Georgia GA2</strain>
    </source>
</reference>
<feature type="transmembrane region" description="Helical" evidence="13">
    <location>
        <begin position="653"/>
        <end position="674"/>
    </location>
</feature>
<keyword evidence="10 15" id="KW-0675">Receptor</keyword>
<evidence type="ECO:0000256" key="6">
    <source>
        <dbReference type="ARBA" id="ARBA00022737"/>
    </source>
</evidence>
<evidence type="ECO:0000256" key="2">
    <source>
        <dbReference type="ARBA" id="ARBA00010663"/>
    </source>
</evidence>
<evidence type="ECO:0000256" key="4">
    <source>
        <dbReference type="ARBA" id="ARBA00022614"/>
    </source>
</evidence>
<evidence type="ECO:0000256" key="13">
    <source>
        <dbReference type="SAM" id="Phobius"/>
    </source>
</evidence>
<evidence type="ECO:0000259" key="14">
    <source>
        <dbReference type="PROSITE" id="PS50262"/>
    </source>
</evidence>
<dbReference type="OMA" id="PPGNCSM"/>
<feature type="transmembrane region" description="Helical" evidence="13">
    <location>
        <begin position="577"/>
        <end position="598"/>
    </location>
</feature>
<dbReference type="FunFam" id="1.20.1070.10:FF:000156">
    <property type="entry name" value="Lutropin-choriogonadotropic hormone receptor"/>
    <property type="match status" value="1"/>
</dbReference>